<dbReference type="Gene3D" id="1.10.150.50">
    <property type="entry name" value="Transcription Factor, Ets-1"/>
    <property type="match status" value="1"/>
</dbReference>
<evidence type="ECO:0000259" key="2">
    <source>
        <dbReference type="Pfam" id="PF17667"/>
    </source>
</evidence>
<dbReference type="Gene3D" id="1.10.510.10">
    <property type="entry name" value="Transferase(Phosphotransferase) domain 1"/>
    <property type="match status" value="1"/>
</dbReference>
<dbReference type="SUPFAM" id="SSF47769">
    <property type="entry name" value="SAM/Pointed domain"/>
    <property type="match status" value="1"/>
</dbReference>
<dbReference type="Pfam" id="PF17667">
    <property type="entry name" value="Pkinase_fungal"/>
    <property type="match status" value="1"/>
</dbReference>
<feature type="region of interest" description="Disordered" evidence="1">
    <location>
        <begin position="846"/>
        <end position="880"/>
    </location>
</feature>
<evidence type="ECO:0000313" key="3">
    <source>
        <dbReference type="EMBL" id="RPB25738.1"/>
    </source>
</evidence>
<proteinExistence type="predicted"/>
<dbReference type="InterPro" id="IPR011009">
    <property type="entry name" value="Kinase-like_dom_sf"/>
</dbReference>
<name>A0A3N4LVL8_9PEZI</name>
<accession>A0A3N4LVL8</accession>
<gene>
    <name evidence="3" type="ORF">L211DRAFT_821538</name>
</gene>
<evidence type="ECO:0000313" key="4">
    <source>
        <dbReference type="Proteomes" id="UP000267821"/>
    </source>
</evidence>
<feature type="domain" description="Fungal-type protein kinase" evidence="2">
    <location>
        <begin position="302"/>
        <end position="747"/>
    </location>
</feature>
<sequence length="880" mass="98848">MSDAEDDNLLVIPDGLINKNPKRWSPADVLNFLDANKDTFFLNDQHIDAIYRNEVAGLALHRLTRKDLREPPYSLADGPAIAIEELIKSLIGRKLRSVGTAGEDGVQGKARAIPTVGPTPAVPVLGSQEYQSPYPALRTYKSKSCSMSNQCNQTCNNIYQLLENELMGTIWKDVCFDGLFKCPATDMHAVMTPDTFSDWLDLVKSKDSSEFETYGAMWFRTFSEQIKAKGLVDAHDSAAERFYYSTGGTILRDAYHGAVRKCDIILTRKLDSKSHGYAIGNAVDLPLPPDPTIRDAASNGATSNKCARSWKDVLVVGELKANFNEDVSKGIILQLGSYARETFCAQPGRRFVNAFTVCGHLARFYFFDRVGVLISTCYDISSKQGQELFMHGLLTYMKMTATELGFDDRYKDIEGNTFLPNNNEPVYLHLEGKTFKLMTTLHRTPAIVSRGTLCWLAREGKCLEEGSTCTNGCKLCLCVIKEAWRDTKLTAESELWKLAKEKNVYGCLDVLVACDADVVSREVIGHNPNNIRNMFDYTGAKPILQGISPDVVDNTGTRLRKNSTALETIHSESKITNQPLSERTKMTKKKPKKRLSSEHTGVNEFPLSKKSKKCGADVVEARTRSFLVVQNVGEKLHRSLQPVELVEALRDAIKCHISLYEDAGILHCDISVQNIMRTRTPIARASGPKGFLIDLDYAQQQYPNSEQSFCMTGTAPFIALELLLKPQVHHTWRHDLESFLYVLIWLCTDNPYEKLNAWVKGLEHRDFVKAKFLDVTTTEFFEDVLNGFHVRFEPLKGLSLAFKEILFKDSKLTTPAGDESRKDIYNRVIQIFDDCVVKLESTQTLEKKEPKELSGHHDKGVEAGNQDWEYVERGTGKNVE</sequence>
<evidence type="ECO:0000256" key="1">
    <source>
        <dbReference type="SAM" id="MobiDB-lite"/>
    </source>
</evidence>
<dbReference type="Proteomes" id="UP000267821">
    <property type="component" value="Unassembled WGS sequence"/>
</dbReference>
<dbReference type="SUPFAM" id="SSF56112">
    <property type="entry name" value="Protein kinase-like (PK-like)"/>
    <property type="match status" value="1"/>
</dbReference>
<dbReference type="OrthoDB" id="5584477at2759"/>
<reference evidence="3 4" key="1">
    <citation type="journal article" date="2018" name="Nat. Ecol. Evol.">
        <title>Pezizomycetes genomes reveal the molecular basis of ectomycorrhizal truffle lifestyle.</title>
        <authorList>
            <person name="Murat C."/>
            <person name="Payen T."/>
            <person name="Noel B."/>
            <person name="Kuo A."/>
            <person name="Morin E."/>
            <person name="Chen J."/>
            <person name="Kohler A."/>
            <person name="Krizsan K."/>
            <person name="Balestrini R."/>
            <person name="Da Silva C."/>
            <person name="Montanini B."/>
            <person name="Hainaut M."/>
            <person name="Levati E."/>
            <person name="Barry K.W."/>
            <person name="Belfiori B."/>
            <person name="Cichocki N."/>
            <person name="Clum A."/>
            <person name="Dockter R.B."/>
            <person name="Fauchery L."/>
            <person name="Guy J."/>
            <person name="Iotti M."/>
            <person name="Le Tacon F."/>
            <person name="Lindquist E.A."/>
            <person name="Lipzen A."/>
            <person name="Malagnac F."/>
            <person name="Mello A."/>
            <person name="Molinier V."/>
            <person name="Miyauchi S."/>
            <person name="Poulain J."/>
            <person name="Riccioni C."/>
            <person name="Rubini A."/>
            <person name="Sitrit Y."/>
            <person name="Splivallo R."/>
            <person name="Traeger S."/>
            <person name="Wang M."/>
            <person name="Zifcakova L."/>
            <person name="Wipf D."/>
            <person name="Zambonelli A."/>
            <person name="Paolocci F."/>
            <person name="Nowrousian M."/>
            <person name="Ottonello S."/>
            <person name="Baldrian P."/>
            <person name="Spatafora J.W."/>
            <person name="Henrissat B."/>
            <person name="Nagy L.G."/>
            <person name="Aury J.M."/>
            <person name="Wincker P."/>
            <person name="Grigoriev I.V."/>
            <person name="Bonfante P."/>
            <person name="Martin F.M."/>
        </authorList>
    </citation>
    <scope>NUCLEOTIDE SEQUENCE [LARGE SCALE GENOMIC DNA]</scope>
    <source>
        <strain evidence="3 4">ATCC MYA-4762</strain>
    </source>
</reference>
<feature type="compositionally biased region" description="Basic and acidic residues" evidence="1">
    <location>
        <begin position="870"/>
        <end position="880"/>
    </location>
</feature>
<dbReference type="InterPro" id="IPR013761">
    <property type="entry name" value="SAM/pointed_sf"/>
</dbReference>
<keyword evidence="4" id="KW-1185">Reference proteome</keyword>
<dbReference type="InterPro" id="IPR040976">
    <property type="entry name" value="Pkinase_fungal"/>
</dbReference>
<protein>
    <recommendedName>
        <fullName evidence="2">Fungal-type protein kinase domain-containing protein</fullName>
    </recommendedName>
</protein>
<dbReference type="InParanoid" id="A0A3N4LVL8"/>
<dbReference type="EMBL" id="ML121536">
    <property type="protein sequence ID" value="RPB25738.1"/>
    <property type="molecule type" value="Genomic_DNA"/>
</dbReference>
<feature type="compositionally biased region" description="Basic and acidic residues" evidence="1">
    <location>
        <begin position="846"/>
        <end position="861"/>
    </location>
</feature>
<dbReference type="PANTHER" id="PTHR38248">
    <property type="entry name" value="FUNK1 6"/>
    <property type="match status" value="1"/>
</dbReference>
<organism evidence="3 4">
    <name type="scientific">Terfezia boudieri ATCC MYA-4762</name>
    <dbReference type="NCBI Taxonomy" id="1051890"/>
    <lineage>
        <taxon>Eukaryota</taxon>
        <taxon>Fungi</taxon>
        <taxon>Dikarya</taxon>
        <taxon>Ascomycota</taxon>
        <taxon>Pezizomycotina</taxon>
        <taxon>Pezizomycetes</taxon>
        <taxon>Pezizales</taxon>
        <taxon>Pezizaceae</taxon>
        <taxon>Terfezia</taxon>
    </lineage>
</organism>
<dbReference type="PANTHER" id="PTHR38248:SF2">
    <property type="entry name" value="FUNK1 11"/>
    <property type="match status" value="1"/>
</dbReference>
<dbReference type="AlphaFoldDB" id="A0A3N4LVL8"/>